<dbReference type="Pfam" id="PF04075">
    <property type="entry name" value="F420H2_quin_red"/>
    <property type="match status" value="1"/>
</dbReference>
<accession>Q1ER97</accession>
<evidence type="ECO:0000313" key="1">
    <source>
        <dbReference type="EMBL" id="BAE95229.1"/>
    </source>
</evidence>
<dbReference type="EMBL" id="AB246700">
    <property type="protein sequence ID" value="BAE95229.1"/>
    <property type="molecule type" value="Genomic_DNA"/>
</dbReference>
<gene>
    <name evidence="1" type="primary">HGP-29</name>
</gene>
<dbReference type="InterPro" id="IPR004378">
    <property type="entry name" value="F420H2_quin_Rdtase"/>
</dbReference>
<dbReference type="AlphaFoldDB" id="Q1ER97"/>
<reference evidence="1" key="1">
    <citation type="submission" date="2006-01" db="EMBL/GenBank/DDBJ databases">
        <title>uncultured crenarchaeote 31-F-01.</title>
        <authorList>
            <person name="Nunoura T."/>
            <person name="Takami H."/>
            <person name="Oida H."/>
            <person name="Nishi S."/>
            <person name="Shimamura S."/>
            <person name="Takai K."/>
            <person name="Ishino Y."/>
            <person name="Horikoshi K."/>
        </authorList>
    </citation>
    <scope>NUCLEOTIDE SEQUENCE</scope>
</reference>
<protein>
    <submittedName>
        <fullName evidence="1">Hypothetical conserved protein</fullName>
    </submittedName>
</protein>
<dbReference type="GO" id="GO:0016491">
    <property type="term" value="F:oxidoreductase activity"/>
    <property type="evidence" value="ECO:0007669"/>
    <property type="project" value="InterPro"/>
</dbReference>
<dbReference type="SUPFAM" id="SSF50475">
    <property type="entry name" value="FMN-binding split barrel"/>
    <property type="match status" value="1"/>
</dbReference>
<dbReference type="InterPro" id="IPR012349">
    <property type="entry name" value="Split_barrel_FMN-bd"/>
</dbReference>
<dbReference type="Gene3D" id="2.30.110.10">
    <property type="entry name" value="Electron Transport, Fmn-binding Protein, Chain A"/>
    <property type="match status" value="1"/>
</dbReference>
<proteinExistence type="predicted"/>
<sequence length="118" mass="13747">MKDYDDEEGGERGSFIAYLITKGRRSGKEHRVPLRLVRYNGRLYASRRDMKSDWMKNILHDQHVTVEMVDGNRLEGIARLVDDESLCRIVSMLKYKDEARASMKRVVVEIEVKGDSKE</sequence>
<name>Q1ER97_9ARCH</name>
<organism evidence="1">
    <name type="scientific">uncultured Candidatus Nitrosocaldus sp</name>
    <dbReference type="NCBI Taxonomy" id="766501"/>
    <lineage>
        <taxon>Archaea</taxon>
        <taxon>Nitrososphaerota</taxon>
        <taxon>Nitrososphaeria</taxon>
        <taxon>Candidatus Nitrosocaldales</taxon>
        <taxon>Candidatus Nitrosocaldaceae</taxon>
        <taxon>Candidatus Nitrosocaldus</taxon>
        <taxon>environmental samples</taxon>
    </lineage>
</organism>